<feature type="domain" description="SCP2" evidence="1">
    <location>
        <begin position="39"/>
        <end position="133"/>
    </location>
</feature>
<name>A0ABX7JPU6_9RHOB</name>
<gene>
    <name evidence="2" type="ORF">JWJ88_16360</name>
</gene>
<proteinExistence type="predicted"/>
<keyword evidence="3" id="KW-1185">Reference proteome</keyword>
<dbReference type="Gene3D" id="3.30.1050.10">
    <property type="entry name" value="SCP2 sterol-binding domain"/>
    <property type="match status" value="1"/>
</dbReference>
<dbReference type="Pfam" id="PF02036">
    <property type="entry name" value="SCP2"/>
    <property type="match status" value="1"/>
</dbReference>
<dbReference type="InterPro" id="IPR036527">
    <property type="entry name" value="SCP2_sterol-bd_dom_sf"/>
</dbReference>
<evidence type="ECO:0000313" key="2">
    <source>
        <dbReference type="EMBL" id="QRZ15859.1"/>
    </source>
</evidence>
<dbReference type="Proteomes" id="UP000663629">
    <property type="component" value="Chromosome 2"/>
</dbReference>
<reference evidence="2 3" key="1">
    <citation type="submission" date="2021-02" db="EMBL/GenBank/DDBJ databases">
        <title>Paracoccus methylovroum sp.nov., a new methanol and methylamine utilizing methylotrophic denitrifer.</title>
        <authorList>
            <person name="Timsy T."/>
            <person name="Behrendt U."/>
            <person name="Ulrich A."/>
            <person name="Spanner T."/>
            <person name="Foesel B.U."/>
            <person name="Horn M.A."/>
            <person name="Kolb S."/>
        </authorList>
    </citation>
    <scope>NUCLEOTIDE SEQUENCE [LARGE SCALE GENOMIC DNA]</scope>
    <source>
        <strain evidence="2 3">H4-D09</strain>
    </source>
</reference>
<dbReference type="SUPFAM" id="SSF55718">
    <property type="entry name" value="SCP-like"/>
    <property type="match status" value="1"/>
</dbReference>
<protein>
    <submittedName>
        <fullName evidence="2">SCP2 sterol-binding domain-containing protein</fullName>
    </submittedName>
</protein>
<evidence type="ECO:0000313" key="3">
    <source>
        <dbReference type="Proteomes" id="UP000663629"/>
    </source>
</evidence>
<dbReference type="EMBL" id="CP070371">
    <property type="protein sequence ID" value="QRZ15859.1"/>
    <property type="molecule type" value="Genomic_DNA"/>
</dbReference>
<dbReference type="InterPro" id="IPR003033">
    <property type="entry name" value="SCP2_sterol-bd_dom"/>
</dbReference>
<evidence type="ECO:0000259" key="1">
    <source>
        <dbReference type="Pfam" id="PF02036"/>
    </source>
</evidence>
<sequence length="177" mass="19198">MTQRPSLPPLMMRLPPPPLTRPALGLALTAFLRRIATEKPAILSRLGPYRQSRFLLDVSDAPFLLLMQPEARRLTAHSRRAAAPDHDAAIRGGLAAFLAMLHGAEDGDALFFSGELQISGDTSAVLALRNALDDAELDLTEELAGISGQPLGRWLRRGSALVARKSGFILSRQEVMP</sequence>
<accession>A0ABX7JPU6</accession>
<organism evidence="2 3">
    <name type="scientific">Paracoccus methylovorus</name>
    <dbReference type="NCBI Taxonomy" id="2812658"/>
    <lineage>
        <taxon>Bacteria</taxon>
        <taxon>Pseudomonadati</taxon>
        <taxon>Pseudomonadota</taxon>
        <taxon>Alphaproteobacteria</taxon>
        <taxon>Rhodobacterales</taxon>
        <taxon>Paracoccaceae</taxon>
        <taxon>Paracoccus</taxon>
    </lineage>
</organism>